<sequence>MNKITRKVAGIGSKLLVAVLATFLISACEDNNCIKGEGAVETRELNLQPFSKVETNGDFKVYLTQGQTQKVEVKGEPNILDRLNTSISNSTWEIEHRDCVRKSKTVEVYITMPTVQSMSLNGSGHIRSQDVFEADEMLVEVNGSGEIEVGVSAAKMITRVTGSGRVALRGQTDLHHINMSGSGKAAAFGLQAEDVTVNLSGSGMAEVYANQSLTADITGSGVVYYQGNPTVNTNISGSGKVVKR</sequence>
<dbReference type="InterPro" id="IPR021255">
    <property type="entry name" value="DUF2807"/>
</dbReference>
<dbReference type="RefSeq" id="WP_092099221.1">
    <property type="nucleotide sequence ID" value="NZ_FOOT01000001.1"/>
</dbReference>
<name>A0A1I2NUB8_9BACT</name>
<dbReference type="Gene3D" id="2.160.20.120">
    <property type="match status" value="1"/>
</dbReference>
<dbReference type="EMBL" id="FOOT01000001">
    <property type="protein sequence ID" value="SFG07565.1"/>
    <property type="molecule type" value="Genomic_DNA"/>
</dbReference>
<dbReference type="AlphaFoldDB" id="A0A1I2NUB8"/>
<protein>
    <submittedName>
        <fullName evidence="3">Putative auto-transporter adhesin, head GIN domain</fullName>
    </submittedName>
</protein>
<evidence type="ECO:0000313" key="3">
    <source>
        <dbReference type="EMBL" id="SFG07565.1"/>
    </source>
</evidence>
<reference evidence="4" key="1">
    <citation type="submission" date="2016-10" db="EMBL/GenBank/DDBJ databases">
        <authorList>
            <person name="Varghese N."/>
            <person name="Submissions S."/>
        </authorList>
    </citation>
    <scope>NUCLEOTIDE SEQUENCE [LARGE SCALE GENOMIC DNA]</scope>
    <source>
        <strain evidence="4">LP51</strain>
    </source>
</reference>
<dbReference type="STRING" id="1436961.SAMN05421739_101852"/>
<organism evidence="3 4">
    <name type="scientific">Pontibacter chinhatensis</name>
    <dbReference type="NCBI Taxonomy" id="1436961"/>
    <lineage>
        <taxon>Bacteria</taxon>
        <taxon>Pseudomonadati</taxon>
        <taxon>Bacteroidota</taxon>
        <taxon>Cytophagia</taxon>
        <taxon>Cytophagales</taxon>
        <taxon>Hymenobacteraceae</taxon>
        <taxon>Pontibacter</taxon>
    </lineage>
</organism>
<evidence type="ECO:0000256" key="1">
    <source>
        <dbReference type="SAM" id="SignalP"/>
    </source>
</evidence>
<dbReference type="PANTHER" id="PTHR39200:SF1">
    <property type="entry name" value="AUTO-TRANSPORTER ADHESIN HEAD GIN DOMAIN-CONTAINING PROTEIN-RELATED"/>
    <property type="match status" value="1"/>
</dbReference>
<dbReference type="OrthoDB" id="1442792at2"/>
<dbReference type="PROSITE" id="PS51257">
    <property type="entry name" value="PROKAR_LIPOPROTEIN"/>
    <property type="match status" value="1"/>
</dbReference>
<keyword evidence="1" id="KW-0732">Signal</keyword>
<dbReference type="Pfam" id="PF10988">
    <property type="entry name" value="DUF2807"/>
    <property type="match status" value="1"/>
</dbReference>
<dbReference type="PANTHER" id="PTHR39200">
    <property type="entry name" value="HYPOTHETICAL EXPORTED PROTEIN"/>
    <property type="match status" value="1"/>
</dbReference>
<accession>A0A1I2NUB8</accession>
<proteinExistence type="predicted"/>
<feature type="domain" description="Putative auto-transporter adhesin head GIN" evidence="2">
    <location>
        <begin position="49"/>
        <end position="229"/>
    </location>
</feature>
<evidence type="ECO:0000259" key="2">
    <source>
        <dbReference type="Pfam" id="PF10988"/>
    </source>
</evidence>
<feature type="signal peptide" evidence="1">
    <location>
        <begin position="1"/>
        <end position="27"/>
    </location>
</feature>
<dbReference type="Proteomes" id="UP000198724">
    <property type="component" value="Unassembled WGS sequence"/>
</dbReference>
<gene>
    <name evidence="3" type="ORF">SAMN05421739_101852</name>
</gene>
<keyword evidence="4" id="KW-1185">Reference proteome</keyword>
<evidence type="ECO:0000313" key="4">
    <source>
        <dbReference type="Proteomes" id="UP000198724"/>
    </source>
</evidence>
<feature type="chain" id="PRO_5011509839" evidence="1">
    <location>
        <begin position="28"/>
        <end position="244"/>
    </location>
</feature>